<accession>A0ABN7VPA9</accession>
<protein>
    <submittedName>
        <fullName evidence="1">12805_t:CDS:1</fullName>
    </submittedName>
</protein>
<name>A0ABN7VPA9_GIGMA</name>
<organism evidence="1 2">
    <name type="scientific">Gigaspora margarita</name>
    <dbReference type="NCBI Taxonomy" id="4874"/>
    <lineage>
        <taxon>Eukaryota</taxon>
        <taxon>Fungi</taxon>
        <taxon>Fungi incertae sedis</taxon>
        <taxon>Mucoromycota</taxon>
        <taxon>Glomeromycotina</taxon>
        <taxon>Glomeromycetes</taxon>
        <taxon>Diversisporales</taxon>
        <taxon>Gigasporaceae</taxon>
        <taxon>Gigaspora</taxon>
    </lineage>
</organism>
<proteinExistence type="predicted"/>
<keyword evidence="2" id="KW-1185">Reference proteome</keyword>
<evidence type="ECO:0000313" key="2">
    <source>
        <dbReference type="Proteomes" id="UP000789901"/>
    </source>
</evidence>
<comment type="caution">
    <text evidence="1">The sequence shown here is derived from an EMBL/GenBank/DDBJ whole genome shotgun (WGS) entry which is preliminary data.</text>
</comment>
<reference evidence="1 2" key="1">
    <citation type="submission" date="2021-06" db="EMBL/GenBank/DDBJ databases">
        <authorList>
            <person name="Kallberg Y."/>
            <person name="Tangrot J."/>
            <person name="Rosling A."/>
        </authorList>
    </citation>
    <scope>NUCLEOTIDE SEQUENCE [LARGE SCALE GENOMIC DNA]</scope>
    <source>
        <strain evidence="1 2">120-4 pot B 10/14</strain>
    </source>
</reference>
<evidence type="ECO:0000313" key="1">
    <source>
        <dbReference type="EMBL" id="CAG8789861.1"/>
    </source>
</evidence>
<gene>
    <name evidence="1" type="ORF">GMARGA_LOCUS21071</name>
</gene>
<sequence>MDRLYSINAMCSLNSNENEMVPNLRAFLDVINLSPVYKQLIMRLLNNDHSHSMFQILPNIDNKNLLICLNWECLKCKTTINHKAAAGQTRLNQTKVQNAINNSDKTGYVMEAGSLEQYKITFLKNIFDPNAHCMDHITKDWDVLKSLLNCNDEDLALILHYILHSIVKSNQIPNAILTTKET</sequence>
<dbReference type="Proteomes" id="UP000789901">
    <property type="component" value="Unassembled WGS sequence"/>
</dbReference>
<dbReference type="EMBL" id="CAJVQB010019089">
    <property type="protein sequence ID" value="CAG8789861.1"/>
    <property type="molecule type" value="Genomic_DNA"/>
</dbReference>